<organism evidence="2 3">
    <name type="scientific">Rugamonas apoptosis</name>
    <dbReference type="NCBI Taxonomy" id="2758570"/>
    <lineage>
        <taxon>Bacteria</taxon>
        <taxon>Pseudomonadati</taxon>
        <taxon>Pseudomonadota</taxon>
        <taxon>Betaproteobacteria</taxon>
        <taxon>Burkholderiales</taxon>
        <taxon>Oxalobacteraceae</taxon>
        <taxon>Telluria group</taxon>
        <taxon>Rugamonas</taxon>
    </lineage>
</organism>
<name>A0A7W2F765_9BURK</name>
<keyword evidence="1" id="KW-1133">Transmembrane helix</keyword>
<dbReference type="AlphaFoldDB" id="A0A7W2F765"/>
<comment type="caution">
    <text evidence="2">The sequence shown here is derived from an EMBL/GenBank/DDBJ whole genome shotgun (WGS) entry which is preliminary data.</text>
</comment>
<feature type="transmembrane region" description="Helical" evidence="1">
    <location>
        <begin position="21"/>
        <end position="40"/>
    </location>
</feature>
<evidence type="ECO:0000313" key="3">
    <source>
        <dbReference type="Proteomes" id="UP000573499"/>
    </source>
</evidence>
<dbReference type="RefSeq" id="WP_182152137.1">
    <property type="nucleotide sequence ID" value="NZ_JACEZU010000002.1"/>
</dbReference>
<accession>A0A7W2F765</accession>
<sequence length="73" mass="7819">MKHNLAVDVIKTKSISAKIEKSAVIALTVGEAFFGISQFLGDFSSLQISGVLVLATGICVLKGWRVINDLAER</sequence>
<feature type="transmembrane region" description="Helical" evidence="1">
    <location>
        <begin position="46"/>
        <end position="64"/>
    </location>
</feature>
<protein>
    <submittedName>
        <fullName evidence="2">Uncharacterized protein</fullName>
    </submittedName>
</protein>
<keyword evidence="1" id="KW-0472">Membrane</keyword>
<dbReference type="EMBL" id="JACEZU010000002">
    <property type="protein sequence ID" value="MBA5686334.1"/>
    <property type="molecule type" value="Genomic_DNA"/>
</dbReference>
<proteinExistence type="predicted"/>
<evidence type="ECO:0000313" key="2">
    <source>
        <dbReference type="EMBL" id="MBA5686334.1"/>
    </source>
</evidence>
<evidence type="ECO:0000256" key="1">
    <source>
        <dbReference type="SAM" id="Phobius"/>
    </source>
</evidence>
<keyword evidence="3" id="KW-1185">Reference proteome</keyword>
<dbReference type="Proteomes" id="UP000573499">
    <property type="component" value="Unassembled WGS sequence"/>
</dbReference>
<keyword evidence="1" id="KW-0812">Transmembrane</keyword>
<reference evidence="2 3" key="1">
    <citation type="submission" date="2020-07" db="EMBL/GenBank/DDBJ databases">
        <title>Novel species isolated from subtropical streams in China.</title>
        <authorList>
            <person name="Lu H."/>
        </authorList>
    </citation>
    <scope>NUCLEOTIDE SEQUENCE [LARGE SCALE GENOMIC DNA]</scope>
    <source>
        <strain evidence="2 3">LX47W</strain>
    </source>
</reference>
<gene>
    <name evidence="2" type="ORF">H3H39_04620</name>
</gene>